<accession>A0AC59ZFW6</accession>
<reference evidence="1" key="2">
    <citation type="submission" date="2025-03" db="EMBL/GenBank/DDBJ databases">
        <authorList>
            <consortium name="ELIXIR-Norway"/>
            <consortium name="Elixir Norway"/>
        </authorList>
    </citation>
    <scope>NUCLEOTIDE SEQUENCE</scope>
</reference>
<evidence type="ECO:0000313" key="2">
    <source>
        <dbReference type="Proteomes" id="UP001162501"/>
    </source>
</evidence>
<protein>
    <submittedName>
        <fullName evidence="1">Uncharacterized protein</fullName>
    </submittedName>
</protein>
<organism evidence="1 2">
    <name type="scientific">Rangifer tarandus platyrhynchus</name>
    <name type="common">Svalbard reindeer</name>
    <dbReference type="NCBI Taxonomy" id="3082113"/>
    <lineage>
        <taxon>Eukaryota</taxon>
        <taxon>Metazoa</taxon>
        <taxon>Chordata</taxon>
        <taxon>Craniata</taxon>
        <taxon>Vertebrata</taxon>
        <taxon>Euteleostomi</taxon>
        <taxon>Mammalia</taxon>
        <taxon>Eutheria</taxon>
        <taxon>Laurasiatheria</taxon>
        <taxon>Artiodactyla</taxon>
        <taxon>Ruminantia</taxon>
        <taxon>Pecora</taxon>
        <taxon>Cervidae</taxon>
        <taxon>Odocoileinae</taxon>
        <taxon>Rangifer</taxon>
    </lineage>
</organism>
<proteinExistence type="predicted"/>
<dbReference type="Proteomes" id="UP001162501">
    <property type="component" value="Chromosome 29"/>
</dbReference>
<evidence type="ECO:0000313" key="1">
    <source>
        <dbReference type="EMBL" id="CAN0413374.1"/>
    </source>
</evidence>
<sequence length="86" mass="9124">MSVPALHNTFMELPLSPVSHTSQVGSAQSQPLTRSAGVPGLTNSRVPVTAHAPNSKPSNFRNEDEASSEREGAGVAGACLQWWRRA</sequence>
<gene>
    <name evidence="1" type="ORF">MRATA1EN22A_LOCUS18060</name>
</gene>
<reference evidence="1" key="1">
    <citation type="submission" date="2023-05" db="EMBL/GenBank/DDBJ databases">
        <authorList>
            <consortium name="ELIXIR-Norway"/>
        </authorList>
    </citation>
    <scope>NUCLEOTIDE SEQUENCE</scope>
</reference>
<name>A0AC59ZFW6_RANTA</name>
<dbReference type="EMBL" id="OX596113">
    <property type="protein sequence ID" value="CAN0413374.1"/>
    <property type="molecule type" value="Genomic_DNA"/>
</dbReference>